<dbReference type="Gene3D" id="3.40.50.1820">
    <property type="entry name" value="alpha/beta hydrolase"/>
    <property type="match status" value="1"/>
</dbReference>
<feature type="region of interest" description="Disordered" evidence="1">
    <location>
        <begin position="219"/>
        <end position="240"/>
    </location>
</feature>
<dbReference type="EMBL" id="JAXCEI010000019">
    <property type="protein sequence ID" value="MFA1543480.1"/>
    <property type="molecule type" value="Genomic_DNA"/>
</dbReference>
<dbReference type="PANTHER" id="PTHR45527">
    <property type="entry name" value="NONRIBOSOMAL PEPTIDE SYNTHETASE"/>
    <property type="match status" value="1"/>
</dbReference>
<dbReference type="InterPro" id="IPR045851">
    <property type="entry name" value="AMP-bd_C_sf"/>
</dbReference>
<dbReference type="PANTHER" id="PTHR45527:SF1">
    <property type="entry name" value="FATTY ACID SYNTHASE"/>
    <property type="match status" value="1"/>
</dbReference>
<dbReference type="InterPro" id="IPR025110">
    <property type="entry name" value="AMP-bd_C"/>
</dbReference>
<reference evidence="5 6" key="1">
    <citation type="submission" date="2023-11" db="EMBL/GenBank/DDBJ databases">
        <title>Actinomadura monticuli sp. nov., isolated from volcanic ash.</title>
        <authorList>
            <person name="Lee S.D."/>
            <person name="Yang H."/>
            <person name="Kim I.S."/>
        </authorList>
    </citation>
    <scope>NUCLEOTIDE SEQUENCE [LARGE SCALE GENOMIC DNA]</scope>
    <source>
        <strain evidence="5 6">DLS-62</strain>
    </source>
</reference>
<dbReference type="Proteomes" id="UP001569963">
    <property type="component" value="Unassembled WGS sequence"/>
</dbReference>
<comment type="caution">
    <text evidence="5">The sequence shown here is derived from an EMBL/GenBank/DDBJ whole genome shotgun (WGS) entry which is preliminary data.</text>
</comment>
<dbReference type="InterPro" id="IPR029058">
    <property type="entry name" value="AB_hydrolase_fold"/>
</dbReference>
<name>A0ABV4QLD5_9ACTN</name>
<protein>
    <submittedName>
        <fullName evidence="5">Non-ribosomal peptide synthetase</fullName>
    </submittedName>
</protein>
<keyword evidence="6" id="KW-1185">Reference proteome</keyword>
<dbReference type="SUPFAM" id="SSF56801">
    <property type="entry name" value="Acetyl-CoA synthetase-like"/>
    <property type="match status" value="1"/>
</dbReference>
<dbReference type="Pfam" id="PF13193">
    <property type="entry name" value="AMP-binding_C"/>
    <property type="match status" value="1"/>
</dbReference>
<dbReference type="Gene3D" id="3.30.300.30">
    <property type="match status" value="1"/>
</dbReference>
<dbReference type="Pfam" id="PF00501">
    <property type="entry name" value="AMP-binding"/>
    <property type="match status" value="1"/>
</dbReference>
<feature type="domain" description="AMP-binding enzyme C-terminal" evidence="4">
    <location>
        <begin position="145"/>
        <end position="220"/>
    </location>
</feature>
<dbReference type="InterPro" id="IPR000873">
    <property type="entry name" value="AMP-dep_synth/lig_dom"/>
</dbReference>
<proteinExistence type="predicted"/>
<evidence type="ECO:0000259" key="2">
    <source>
        <dbReference type="Pfam" id="PF00501"/>
    </source>
</evidence>
<gene>
    <name evidence="5" type="ORF">SM611_31520</name>
</gene>
<accession>A0ABV4QLD5</accession>
<feature type="domain" description="Carrier" evidence="3">
    <location>
        <begin position="247"/>
        <end position="276"/>
    </location>
</feature>
<evidence type="ECO:0000313" key="5">
    <source>
        <dbReference type="EMBL" id="MFA1543480.1"/>
    </source>
</evidence>
<evidence type="ECO:0000256" key="1">
    <source>
        <dbReference type="SAM" id="MobiDB-lite"/>
    </source>
</evidence>
<evidence type="ECO:0000313" key="6">
    <source>
        <dbReference type="Proteomes" id="UP001569963"/>
    </source>
</evidence>
<dbReference type="Pfam" id="PF00550">
    <property type="entry name" value="PP-binding"/>
    <property type="match status" value="1"/>
</dbReference>
<organism evidence="5 6">
    <name type="scientific">Actinomadura monticuli</name>
    <dbReference type="NCBI Taxonomy" id="3097367"/>
    <lineage>
        <taxon>Bacteria</taxon>
        <taxon>Bacillati</taxon>
        <taxon>Actinomycetota</taxon>
        <taxon>Actinomycetes</taxon>
        <taxon>Streptosporangiales</taxon>
        <taxon>Thermomonosporaceae</taxon>
        <taxon>Actinomadura</taxon>
    </lineage>
</organism>
<evidence type="ECO:0000259" key="4">
    <source>
        <dbReference type="Pfam" id="PF13193"/>
    </source>
</evidence>
<dbReference type="Gene3D" id="3.40.50.12780">
    <property type="entry name" value="N-terminal domain of ligase-like"/>
    <property type="match status" value="1"/>
</dbReference>
<dbReference type="InterPro" id="IPR009081">
    <property type="entry name" value="PP-bd_ACP"/>
</dbReference>
<dbReference type="InterPro" id="IPR042099">
    <property type="entry name" value="ANL_N_sf"/>
</dbReference>
<feature type="domain" description="AMP-dependent synthetase/ligase" evidence="2">
    <location>
        <begin position="1"/>
        <end position="89"/>
    </location>
</feature>
<evidence type="ECO:0000259" key="3">
    <source>
        <dbReference type="Pfam" id="PF00550"/>
    </source>
</evidence>
<sequence length="291" mass="31186">MLCSGEALQPWVAEKFHATFSIPLDNLHGPTETTTCTFWRCPPGAATVPIGVALGALEVYVLNEAFRLPPDGVPGEIYVSGPGLARGYLGAAVRTAERFVACPFRPGRMYRTGDLARRDPDGNLEFLGRADDQVEIRGFQVEPAEVESRYADHPDVARVAVVARSGGARGQELVAYVVPVDGARWDAAALCDFGAQALPDYMVPAAVVRMESLPVNAHGKLDRQALPAPPAPAGRPDRRSRDDREAALCAAFAEVLDVDGIGVEDDFFDLGGHSLLVGPDPQSLLDGRMRI</sequence>
<dbReference type="RefSeq" id="WP_371953979.1">
    <property type="nucleotide sequence ID" value="NZ_JAXCEI010000019.1"/>
</dbReference>